<evidence type="ECO:0000313" key="4">
    <source>
        <dbReference type="EMBL" id="JAS70801.1"/>
    </source>
</evidence>
<gene>
    <name evidence="4" type="ORF">g.9154</name>
</gene>
<dbReference type="GO" id="GO:0005886">
    <property type="term" value="C:plasma membrane"/>
    <property type="evidence" value="ECO:0007669"/>
    <property type="project" value="TreeGrafter"/>
</dbReference>
<protein>
    <recommendedName>
        <fullName evidence="2">Phospholipid scramblase</fullName>
    </recommendedName>
</protein>
<reference evidence="4" key="1">
    <citation type="submission" date="2015-11" db="EMBL/GenBank/DDBJ databases">
        <title>De novo transcriptome assembly of four potential Pierce s Disease insect vectors from Arizona vineyards.</title>
        <authorList>
            <person name="Tassone E.E."/>
        </authorList>
    </citation>
    <scope>NUCLEOTIDE SEQUENCE</scope>
</reference>
<dbReference type="EMBL" id="GECU01036905">
    <property type="protein sequence ID" value="JAS70801.1"/>
    <property type="molecule type" value="Transcribed_RNA"/>
</dbReference>
<feature type="non-terminal residue" evidence="4">
    <location>
        <position position="1"/>
    </location>
</feature>
<evidence type="ECO:0000256" key="1">
    <source>
        <dbReference type="ARBA" id="ARBA00005350"/>
    </source>
</evidence>
<comment type="function">
    <text evidence="2">May mediate accelerated ATP-independent bidirectional transbilayer migration of phospholipids upon binding calcium ions that results in a loss of phospholipid asymmetry in the plasma membrane.</text>
</comment>
<feature type="compositionally biased region" description="Polar residues" evidence="3">
    <location>
        <begin position="32"/>
        <end position="52"/>
    </location>
</feature>
<dbReference type="SUPFAM" id="SSF54518">
    <property type="entry name" value="Tubby C-terminal domain-like"/>
    <property type="match status" value="1"/>
</dbReference>
<comment type="similarity">
    <text evidence="1 2">Belongs to the phospholipid scramblase family.</text>
</comment>
<dbReference type="AlphaFoldDB" id="A0A1B6H837"/>
<dbReference type="InterPro" id="IPR005552">
    <property type="entry name" value="Scramblase"/>
</dbReference>
<dbReference type="Pfam" id="PF03803">
    <property type="entry name" value="Scramblase"/>
    <property type="match status" value="1"/>
</dbReference>
<keyword evidence="2" id="KW-0449">Lipoprotein</keyword>
<evidence type="ECO:0000256" key="3">
    <source>
        <dbReference type="SAM" id="MobiDB-lite"/>
    </source>
</evidence>
<proteinExistence type="inferred from homology"/>
<keyword evidence="2" id="KW-0106">Calcium</keyword>
<dbReference type="PANTHER" id="PTHR23248">
    <property type="entry name" value="PHOSPHOLIPID SCRAMBLASE-RELATED"/>
    <property type="match status" value="1"/>
</dbReference>
<evidence type="ECO:0000256" key="2">
    <source>
        <dbReference type="RuleBase" id="RU363116"/>
    </source>
</evidence>
<comment type="cofactor">
    <cofactor evidence="2">
        <name>Ca(2+)</name>
        <dbReference type="ChEBI" id="CHEBI:29108"/>
    </cofactor>
</comment>
<dbReference type="GO" id="GO:0017128">
    <property type="term" value="F:phospholipid scramblase activity"/>
    <property type="evidence" value="ECO:0007669"/>
    <property type="project" value="InterPro"/>
</dbReference>
<accession>A0A1B6H837</accession>
<organism evidence="4">
    <name type="scientific">Homalodisca liturata</name>
    <dbReference type="NCBI Taxonomy" id="320908"/>
    <lineage>
        <taxon>Eukaryota</taxon>
        <taxon>Metazoa</taxon>
        <taxon>Ecdysozoa</taxon>
        <taxon>Arthropoda</taxon>
        <taxon>Hexapoda</taxon>
        <taxon>Insecta</taxon>
        <taxon>Pterygota</taxon>
        <taxon>Neoptera</taxon>
        <taxon>Paraneoptera</taxon>
        <taxon>Hemiptera</taxon>
        <taxon>Auchenorrhyncha</taxon>
        <taxon>Membracoidea</taxon>
        <taxon>Cicadellidae</taxon>
        <taxon>Cicadellinae</taxon>
        <taxon>Proconiini</taxon>
        <taxon>Homalodisca</taxon>
    </lineage>
</organism>
<keyword evidence="2" id="KW-0564">Palmitate</keyword>
<dbReference type="PANTHER" id="PTHR23248:SF9">
    <property type="entry name" value="PHOSPHOLIPID SCRAMBLASE"/>
    <property type="match status" value="1"/>
</dbReference>
<feature type="region of interest" description="Disordered" evidence="3">
    <location>
        <begin position="27"/>
        <end position="52"/>
    </location>
</feature>
<name>A0A1B6H837_9HEMI</name>
<sequence>RKLNYCPSVVMAEPGKQHRQEGVYRQLDPDQRSQNINTFSMPLTSTQPSTVEQPSLLQEFRQEDQDLKSQDINELPISSTQPLPTILQVSQQEDVDLKNQDISVPPISTQPLPTVQPRLLQDDWNSLPMQVPNSYCPPGLEYLTSVDQLLVHQKVELCEALIGYETCNKFVIKNSLGQQVFYAMEESDCCSRNFCGPLREFRMTILDNFNQEVMSMDRPFGCGPCCFPCCLQEIKVYAPPGCLAGTVKQNWTLWKPSFQIKNAEGETVLTIEGPCWMCSCYHDVNYKVLSNEKEIVGKITKQWGGLLREAFTDSDNFCITFPMDLDVRIKAVMLGACVLIDMMYYESPNNSALS</sequence>
<dbReference type="InterPro" id="IPR025659">
    <property type="entry name" value="Tubby-like_C"/>
</dbReference>